<protein>
    <submittedName>
        <fullName evidence="2">Uncharacterized protein</fullName>
    </submittedName>
</protein>
<feature type="region of interest" description="Disordered" evidence="1">
    <location>
        <begin position="1"/>
        <end position="20"/>
    </location>
</feature>
<organism evidence="2">
    <name type="scientific">Arundo donax</name>
    <name type="common">Giant reed</name>
    <name type="synonym">Donax arundinaceus</name>
    <dbReference type="NCBI Taxonomy" id="35708"/>
    <lineage>
        <taxon>Eukaryota</taxon>
        <taxon>Viridiplantae</taxon>
        <taxon>Streptophyta</taxon>
        <taxon>Embryophyta</taxon>
        <taxon>Tracheophyta</taxon>
        <taxon>Spermatophyta</taxon>
        <taxon>Magnoliopsida</taxon>
        <taxon>Liliopsida</taxon>
        <taxon>Poales</taxon>
        <taxon>Poaceae</taxon>
        <taxon>PACMAD clade</taxon>
        <taxon>Arundinoideae</taxon>
        <taxon>Arundineae</taxon>
        <taxon>Arundo</taxon>
    </lineage>
</organism>
<dbReference type="AlphaFoldDB" id="A0A0A9AXV5"/>
<dbReference type="EMBL" id="GBRH01241939">
    <property type="protein sequence ID" value="JAD55956.1"/>
    <property type="molecule type" value="Transcribed_RNA"/>
</dbReference>
<evidence type="ECO:0000256" key="1">
    <source>
        <dbReference type="SAM" id="MobiDB-lite"/>
    </source>
</evidence>
<proteinExistence type="predicted"/>
<name>A0A0A9AXV5_ARUDO</name>
<reference evidence="2" key="2">
    <citation type="journal article" date="2015" name="Data Brief">
        <title>Shoot transcriptome of the giant reed, Arundo donax.</title>
        <authorList>
            <person name="Barrero R.A."/>
            <person name="Guerrero F.D."/>
            <person name="Moolhuijzen P."/>
            <person name="Goolsby J.A."/>
            <person name="Tidwell J."/>
            <person name="Bellgard S.E."/>
            <person name="Bellgard M.I."/>
        </authorList>
    </citation>
    <scope>NUCLEOTIDE SEQUENCE</scope>
    <source>
        <tissue evidence="2">Shoot tissue taken approximately 20 cm above the soil surface</tissue>
    </source>
</reference>
<sequence>MIHDPELIRSTHHREATPLHGRTNCKNYRRLYSRRLNRQLPTRTREGAPSRISRDVYCRFCNIVVG</sequence>
<evidence type="ECO:0000313" key="2">
    <source>
        <dbReference type="EMBL" id="JAD55956.1"/>
    </source>
</evidence>
<accession>A0A0A9AXV5</accession>
<feature type="compositionally biased region" description="Basic and acidic residues" evidence="1">
    <location>
        <begin position="1"/>
        <end position="17"/>
    </location>
</feature>
<reference evidence="2" key="1">
    <citation type="submission" date="2014-09" db="EMBL/GenBank/DDBJ databases">
        <authorList>
            <person name="Magalhaes I.L.F."/>
            <person name="Oliveira U."/>
            <person name="Santos F.R."/>
            <person name="Vidigal T.H.D.A."/>
            <person name="Brescovit A.D."/>
            <person name="Santos A.J."/>
        </authorList>
    </citation>
    <scope>NUCLEOTIDE SEQUENCE</scope>
    <source>
        <tissue evidence="2">Shoot tissue taken approximately 20 cm above the soil surface</tissue>
    </source>
</reference>